<name>A0A317DZS3_9PROT</name>
<comment type="caution">
    <text evidence="2">The sequence shown here is derived from an EMBL/GenBank/DDBJ whole genome shotgun (WGS) entry which is preliminary data.</text>
</comment>
<dbReference type="Gene3D" id="2.50.20.10">
    <property type="entry name" value="Lipoprotein localisation LolA/LolB/LppX"/>
    <property type="match status" value="1"/>
</dbReference>
<keyword evidence="3" id="KW-1185">Reference proteome</keyword>
<dbReference type="Pfam" id="PF07044">
    <property type="entry name" value="DUF1329"/>
    <property type="match status" value="1"/>
</dbReference>
<proteinExistence type="predicted"/>
<evidence type="ECO:0000313" key="3">
    <source>
        <dbReference type="Proteomes" id="UP000245461"/>
    </source>
</evidence>
<dbReference type="RefSeq" id="WP_109906981.1">
    <property type="nucleotide sequence ID" value="NZ_QGLE01000009.1"/>
</dbReference>
<dbReference type="OrthoDB" id="7231741at2"/>
<reference evidence="2 3" key="1">
    <citation type="submission" date="2018-05" db="EMBL/GenBank/DDBJ databases">
        <title>Zavarzinia sp. HR-AS.</title>
        <authorList>
            <person name="Lee Y."/>
            <person name="Jeon C.O."/>
        </authorList>
    </citation>
    <scope>NUCLEOTIDE SEQUENCE [LARGE SCALE GENOMIC DNA]</scope>
    <source>
        <strain evidence="2 3">HR-AS</strain>
    </source>
</reference>
<dbReference type="PROSITE" id="PS51318">
    <property type="entry name" value="TAT"/>
    <property type="match status" value="1"/>
</dbReference>
<evidence type="ECO:0008006" key="4">
    <source>
        <dbReference type="Google" id="ProtNLM"/>
    </source>
</evidence>
<dbReference type="AlphaFoldDB" id="A0A317DZS3"/>
<gene>
    <name evidence="2" type="ORF">DKG74_14970</name>
</gene>
<accession>A0A317DZS3</accession>
<dbReference type="InterPro" id="IPR010752">
    <property type="entry name" value="DUF1329"/>
</dbReference>
<feature type="chain" id="PRO_5016251789" description="DUF1329 domain-containing protein" evidence="1">
    <location>
        <begin position="38"/>
        <end position="458"/>
    </location>
</feature>
<organism evidence="2 3">
    <name type="scientific">Zavarzinia aquatilis</name>
    <dbReference type="NCBI Taxonomy" id="2211142"/>
    <lineage>
        <taxon>Bacteria</taxon>
        <taxon>Pseudomonadati</taxon>
        <taxon>Pseudomonadota</taxon>
        <taxon>Alphaproteobacteria</taxon>
        <taxon>Rhodospirillales</taxon>
        <taxon>Zavarziniaceae</taxon>
        <taxon>Zavarzinia</taxon>
    </lineage>
</organism>
<dbReference type="InterPro" id="IPR006311">
    <property type="entry name" value="TAT_signal"/>
</dbReference>
<sequence>MHIRRYDRTYSRRHFLGQAARGAFSAGLLAPLWPVLAAAGDAAAAYPEELRSIEAYTGGKLAAGQDITADNVDLVRDLLDPVQVRQIREMGRRLRLAPVTSDIMRLGPWDYLEATFRNKGKARFDADGNIVTDEGRPWSGGHPFPASTDGLQAFAGQTLSWGRHDASVYAIRECDIGVGGAVDYRYEAAWAEMSPVARVTMDPRPYLPGQEDKLRYQAIFFTAPDDVRGGSFLNVWPYDQRKFPDLFGYVPSFKRIRRYPTNQRFEPMLPGSDLYLSDAWAAGDPYLTWGNYRVVGTGPALAALSGNWSGQHANWEKPTHGGPRGLTFYDTVVELVPQAITVEAEPVMFPRAPVSKKQVRFDLRTMLPITMVSYDRRGQLFRSFDGAYSLYDDGKDRVMDGARPYWSWTHVHAFNVQTGRMTRIEQVARLSGGDVMRVNDPEIYDLYLTQGAMQRRGR</sequence>
<evidence type="ECO:0000313" key="2">
    <source>
        <dbReference type="EMBL" id="PWR20307.1"/>
    </source>
</evidence>
<dbReference type="EMBL" id="QGLE01000009">
    <property type="protein sequence ID" value="PWR20307.1"/>
    <property type="molecule type" value="Genomic_DNA"/>
</dbReference>
<protein>
    <recommendedName>
        <fullName evidence="4">DUF1329 domain-containing protein</fullName>
    </recommendedName>
</protein>
<keyword evidence="1" id="KW-0732">Signal</keyword>
<evidence type="ECO:0000256" key="1">
    <source>
        <dbReference type="SAM" id="SignalP"/>
    </source>
</evidence>
<dbReference type="Proteomes" id="UP000245461">
    <property type="component" value="Unassembled WGS sequence"/>
</dbReference>
<feature type="signal peptide" evidence="1">
    <location>
        <begin position="1"/>
        <end position="37"/>
    </location>
</feature>